<dbReference type="Gene3D" id="1.20.1250.20">
    <property type="entry name" value="MFS general substrate transporter like domains"/>
    <property type="match status" value="2"/>
</dbReference>
<feature type="transmembrane region" description="Helical" evidence="5">
    <location>
        <begin position="15"/>
        <end position="33"/>
    </location>
</feature>
<evidence type="ECO:0000256" key="5">
    <source>
        <dbReference type="SAM" id="Phobius"/>
    </source>
</evidence>
<accession>A0AA91T436</accession>
<feature type="transmembrane region" description="Helical" evidence="5">
    <location>
        <begin position="268"/>
        <end position="284"/>
    </location>
</feature>
<name>A0AA91T436_CLALS</name>
<evidence type="ECO:0000259" key="6">
    <source>
        <dbReference type="PROSITE" id="PS50850"/>
    </source>
</evidence>
<dbReference type="InterPro" id="IPR011701">
    <property type="entry name" value="MFS"/>
</dbReference>
<evidence type="ECO:0000256" key="1">
    <source>
        <dbReference type="ARBA" id="ARBA00004141"/>
    </source>
</evidence>
<dbReference type="PANTHER" id="PTHR21576:SF166">
    <property type="entry name" value="ADR278WP"/>
    <property type="match status" value="1"/>
</dbReference>
<feature type="transmembrane region" description="Helical" evidence="5">
    <location>
        <begin position="446"/>
        <end position="470"/>
    </location>
</feature>
<evidence type="ECO:0000313" key="8">
    <source>
        <dbReference type="Proteomes" id="UP000195602"/>
    </source>
</evidence>
<dbReference type="InterPro" id="IPR036259">
    <property type="entry name" value="MFS_trans_sf"/>
</dbReference>
<evidence type="ECO:0000256" key="4">
    <source>
        <dbReference type="ARBA" id="ARBA00023136"/>
    </source>
</evidence>
<dbReference type="AlphaFoldDB" id="A0AA91T436"/>
<feature type="transmembrane region" description="Helical" evidence="5">
    <location>
        <begin position="296"/>
        <end position="314"/>
    </location>
</feature>
<protein>
    <submittedName>
        <fullName evidence="7">Transporter</fullName>
    </submittedName>
</protein>
<evidence type="ECO:0000256" key="2">
    <source>
        <dbReference type="ARBA" id="ARBA00022692"/>
    </source>
</evidence>
<dbReference type="Proteomes" id="UP000195602">
    <property type="component" value="Unassembled WGS sequence"/>
</dbReference>
<dbReference type="GO" id="GO:0022857">
    <property type="term" value="F:transmembrane transporter activity"/>
    <property type="evidence" value="ECO:0007669"/>
    <property type="project" value="InterPro"/>
</dbReference>
<feature type="transmembrane region" description="Helical" evidence="5">
    <location>
        <begin position="54"/>
        <end position="72"/>
    </location>
</feature>
<organism evidence="7 8">
    <name type="scientific">Clavispora lusitaniae</name>
    <name type="common">Candida lusitaniae</name>
    <dbReference type="NCBI Taxonomy" id="36911"/>
    <lineage>
        <taxon>Eukaryota</taxon>
        <taxon>Fungi</taxon>
        <taxon>Dikarya</taxon>
        <taxon>Ascomycota</taxon>
        <taxon>Saccharomycotina</taxon>
        <taxon>Pichiomycetes</taxon>
        <taxon>Metschnikowiaceae</taxon>
        <taxon>Clavispora</taxon>
    </lineage>
</organism>
<dbReference type="EMBL" id="LYUB02000001">
    <property type="protein sequence ID" value="OVF10640.1"/>
    <property type="molecule type" value="Genomic_DNA"/>
</dbReference>
<feature type="transmembrane region" description="Helical" evidence="5">
    <location>
        <begin position="402"/>
        <end position="426"/>
    </location>
</feature>
<keyword evidence="4 5" id="KW-0472">Membrane</keyword>
<dbReference type="SUPFAM" id="SSF103473">
    <property type="entry name" value="MFS general substrate transporter"/>
    <property type="match status" value="1"/>
</dbReference>
<dbReference type="KEGG" id="clus:A9F13_01g00319"/>
<comment type="subcellular location">
    <subcellularLocation>
        <location evidence="1">Membrane</location>
        <topology evidence="1">Multi-pass membrane protein</topology>
    </subcellularLocation>
</comment>
<keyword evidence="3 5" id="KW-1133">Transmembrane helix</keyword>
<feature type="domain" description="Major facilitator superfamily (MFS) profile" evidence="6">
    <location>
        <begin position="251"/>
        <end position="473"/>
    </location>
</feature>
<reference evidence="7 8" key="1">
    <citation type="submission" date="2017-04" db="EMBL/GenBank/DDBJ databases">
        <title>Draft genome of the yeast Clavispora lusitaniae type strain CBS 6936.</title>
        <authorList>
            <person name="Durrens P."/>
            <person name="Klopp C."/>
            <person name="Biteau N."/>
            <person name="Fitton-Ouhabi V."/>
            <person name="Dementhon K."/>
            <person name="Accoceberry I."/>
            <person name="Sherman D.J."/>
            <person name="Noel T."/>
        </authorList>
    </citation>
    <scope>NUCLEOTIDE SEQUENCE [LARGE SCALE GENOMIC DNA]</scope>
    <source>
        <strain evidence="7 8">CBS 6936</strain>
    </source>
</reference>
<dbReference type="PANTHER" id="PTHR21576">
    <property type="entry name" value="UNCHARACTERIZED NODULIN-LIKE PROTEIN"/>
    <property type="match status" value="1"/>
</dbReference>
<sequence length="473" mass="52025">MSFVERYLPSTGPRLILAASVPVALSSGTLFVYSVYGTQLADQCGLDSSSAANLNISATVGTSIGGLLGGYITDLLGTQIPVFCSLVFISFGYKWLHSLYNQGDNAQSWQLIAAMFFIGLGSTSSYFASLKAVTVSFPKYKATAQSITIASFAISSLLYSLVYTKVFHGDVSRFLFFLAASSTVMQLIGVIYIRIAGHKNSVPNQDFFEEGQQLLEESESDSALDVPDENKHQVGSLKHLNLRSSIIHPIFLVHFFLMAILQGLGQMYIYSVGFIVKAIYYGFLHSSSNSNNVPSLHSLQALHVSLIAIFSFLGRLTSGPLSDNMVHRFKCQRHWVTVLGVLIMLLGHFLLSFPIDTWSSNLTHVNVCLSLISCIIGFAYGLCFTTFPGIMADLFSMKNYSLIWGIVYSSTVPGLTVFTKIFGYIYDHNSVLVGDDYVCDKGSFCYLATFELTSCLTVIVLVVLLVYIYLRRS</sequence>
<evidence type="ECO:0000256" key="3">
    <source>
        <dbReference type="ARBA" id="ARBA00022989"/>
    </source>
</evidence>
<proteinExistence type="predicted"/>
<gene>
    <name evidence="7" type="ORF">A9F13_01g00319</name>
</gene>
<dbReference type="Pfam" id="PF07690">
    <property type="entry name" value="MFS_1"/>
    <property type="match status" value="1"/>
</dbReference>
<feature type="transmembrane region" description="Helical" evidence="5">
    <location>
        <begin position="108"/>
        <end position="130"/>
    </location>
</feature>
<dbReference type="GO" id="GO:0000329">
    <property type="term" value="C:fungal-type vacuole membrane"/>
    <property type="evidence" value="ECO:0007669"/>
    <property type="project" value="TreeGrafter"/>
</dbReference>
<feature type="transmembrane region" description="Helical" evidence="5">
    <location>
        <begin position="78"/>
        <end position="96"/>
    </location>
</feature>
<comment type="caution">
    <text evidence="7">The sequence shown here is derived from an EMBL/GenBank/DDBJ whole genome shotgun (WGS) entry which is preliminary data.</text>
</comment>
<feature type="transmembrane region" description="Helical" evidence="5">
    <location>
        <begin position="242"/>
        <end position="261"/>
    </location>
</feature>
<dbReference type="OMA" id="TNHWLIL"/>
<evidence type="ECO:0000313" key="7">
    <source>
        <dbReference type="EMBL" id="OVF10640.1"/>
    </source>
</evidence>
<feature type="transmembrane region" description="Helical" evidence="5">
    <location>
        <begin position="142"/>
        <end position="162"/>
    </location>
</feature>
<dbReference type="InterPro" id="IPR020846">
    <property type="entry name" value="MFS_dom"/>
</dbReference>
<feature type="transmembrane region" description="Helical" evidence="5">
    <location>
        <begin position="335"/>
        <end position="355"/>
    </location>
</feature>
<keyword evidence="2 5" id="KW-0812">Transmembrane</keyword>
<feature type="transmembrane region" description="Helical" evidence="5">
    <location>
        <begin position="367"/>
        <end position="390"/>
    </location>
</feature>
<dbReference type="PROSITE" id="PS50850">
    <property type="entry name" value="MFS"/>
    <property type="match status" value="1"/>
</dbReference>
<feature type="transmembrane region" description="Helical" evidence="5">
    <location>
        <begin position="174"/>
        <end position="195"/>
    </location>
</feature>